<feature type="domain" description="CzcB-like C-terminal circularly permuted SH3-like" evidence="5">
    <location>
        <begin position="281"/>
        <end position="342"/>
    </location>
</feature>
<keyword evidence="2" id="KW-0813">Transport</keyword>
<dbReference type="EMBL" id="JAMZEL010000023">
    <property type="protein sequence ID" value="MCP1386356.1"/>
    <property type="molecule type" value="Genomic_DNA"/>
</dbReference>
<evidence type="ECO:0000313" key="7">
    <source>
        <dbReference type="Proteomes" id="UP001204772"/>
    </source>
</evidence>
<accession>A0ABT1FX57</accession>
<dbReference type="InterPro" id="IPR058649">
    <property type="entry name" value="CzcB_C"/>
</dbReference>
<keyword evidence="7" id="KW-1185">Reference proteome</keyword>
<comment type="similarity">
    <text evidence="1">Belongs to the membrane fusion protein (MFP) (TC 8.A.1) family.</text>
</comment>
<dbReference type="PROSITE" id="PS51257">
    <property type="entry name" value="PROKAR_LIPOPROTEIN"/>
    <property type="match status" value="1"/>
</dbReference>
<dbReference type="Gene3D" id="2.40.30.170">
    <property type="match status" value="1"/>
</dbReference>
<keyword evidence="3" id="KW-0175">Coiled coil</keyword>
<feature type="coiled-coil region" evidence="3">
    <location>
        <begin position="116"/>
        <end position="181"/>
    </location>
</feature>
<evidence type="ECO:0000256" key="3">
    <source>
        <dbReference type="SAM" id="Coils"/>
    </source>
</evidence>
<dbReference type="InterPro" id="IPR051909">
    <property type="entry name" value="MFP_Cation_Efflux"/>
</dbReference>
<evidence type="ECO:0000313" key="6">
    <source>
        <dbReference type="EMBL" id="MCP1386356.1"/>
    </source>
</evidence>
<sequence>MKKIFFFIAFSGLFFSACSEKKQEKGKENLLPFVQNGGLLIRLPNEKTTFFFETETLSYNTITADISAPANVSATVMPSQEGASQNIILFENPALASNYTALIQHQINVSQKANIIEQKQAVIRQKQIELARYQDLAQNGAGTGKDVSDAKTDLIMAETELKISQNELNNERAAIIEHEAALKQGGFEPHKLLRAPAGTAYIICDIPESQISKVQEGSSCLLEFTAFPNEQLTGKIDDVADMIDQTTRMVKLRVSLKNNRGKLKAGMFATVSFGVNEGRHISVSKEAVVTIQGKNYVFIKLNENTFKREEITTGIQIGQRIIVLTGLQAGQQVAVKGVMQLKGLSFGY</sequence>
<reference evidence="6 7" key="1">
    <citation type="submission" date="2022-06" db="EMBL/GenBank/DDBJ databases">
        <title>Runella sp. S5 genome sequencing.</title>
        <authorList>
            <person name="Park S."/>
        </authorList>
    </citation>
    <scope>NUCLEOTIDE SEQUENCE [LARGE SCALE GENOMIC DNA]</scope>
    <source>
        <strain evidence="6 7">S5</strain>
    </source>
</reference>
<evidence type="ECO:0000256" key="2">
    <source>
        <dbReference type="ARBA" id="ARBA00022448"/>
    </source>
</evidence>
<comment type="caution">
    <text evidence="6">The sequence shown here is derived from an EMBL/GenBank/DDBJ whole genome shotgun (WGS) entry which is preliminary data.</text>
</comment>
<dbReference type="SUPFAM" id="SSF111369">
    <property type="entry name" value="HlyD-like secretion proteins"/>
    <property type="match status" value="1"/>
</dbReference>
<feature type="domain" description="CusB-like beta-barrel" evidence="4">
    <location>
        <begin position="202"/>
        <end position="274"/>
    </location>
</feature>
<dbReference type="Pfam" id="PF25975">
    <property type="entry name" value="CzcB_C"/>
    <property type="match status" value="1"/>
</dbReference>
<gene>
    <name evidence="6" type="ORF">NCI00_28195</name>
</gene>
<name>A0ABT1FX57_9BACT</name>
<dbReference type="Proteomes" id="UP001204772">
    <property type="component" value="Unassembled WGS sequence"/>
</dbReference>
<dbReference type="InterPro" id="IPR058792">
    <property type="entry name" value="Beta-barrel_RND_2"/>
</dbReference>
<evidence type="ECO:0000259" key="4">
    <source>
        <dbReference type="Pfam" id="PF25954"/>
    </source>
</evidence>
<evidence type="ECO:0000259" key="5">
    <source>
        <dbReference type="Pfam" id="PF25975"/>
    </source>
</evidence>
<organism evidence="6 7">
    <name type="scientific">Runella salmonicolor</name>
    <dbReference type="NCBI Taxonomy" id="2950278"/>
    <lineage>
        <taxon>Bacteria</taxon>
        <taxon>Pseudomonadati</taxon>
        <taxon>Bacteroidota</taxon>
        <taxon>Cytophagia</taxon>
        <taxon>Cytophagales</taxon>
        <taxon>Spirosomataceae</taxon>
        <taxon>Runella</taxon>
    </lineage>
</organism>
<dbReference type="InterPro" id="IPR006143">
    <property type="entry name" value="RND_pump_MFP"/>
</dbReference>
<dbReference type="PANTHER" id="PTHR30097">
    <property type="entry name" value="CATION EFFLUX SYSTEM PROTEIN CUSB"/>
    <property type="match status" value="1"/>
</dbReference>
<evidence type="ECO:0000256" key="1">
    <source>
        <dbReference type="ARBA" id="ARBA00009477"/>
    </source>
</evidence>
<protein>
    <submittedName>
        <fullName evidence="6">Efflux RND transporter periplasmic adaptor subunit</fullName>
    </submittedName>
</protein>
<dbReference type="Pfam" id="PF25954">
    <property type="entry name" value="Beta-barrel_RND_2"/>
    <property type="match status" value="1"/>
</dbReference>
<dbReference type="RefSeq" id="WP_253533174.1">
    <property type="nucleotide sequence ID" value="NZ_JAMZEL010000023.1"/>
</dbReference>
<dbReference type="NCBIfam" id="TIGR01730">
    <property type="entry name" value="RND_mfp"/>
    <property type="match status" value="1"/>
</dbReference>
<dbReference type="Gene3D" id="2.40.420.20">
    <property type="match status" value="1"/>
</dbReference>
<proteinExistence type="inferred from homology"/>